<feature type="compositionally biased region" description="Low complexity" evidence="1">
    <location>
        <begin position="14"/>
        <end position="24"/>
    </location>
</feature>
<evidence type="ECO:0000256" key="1">
    <source>
        <dbReference type="SAM" id="MobiDB-lite"/>
    </source>
</evidence>
<dbReference type="EMBL" id="JBHMFI010000002">
    <property type="protein sequence ID" value="MFB9074367.1"/>
    <property type="molecule type" value="Genomic_DNA"/>
</dbReference>
<dbReference type="Proteomes" id="UP001589575">
    <property type="component" value="Unassembled WGS sequence"/>
</dbReference>
<sequence>MPRDRRRSRRRRGSPAGRGSSPRRTVPGTVRPWPRRGPNPR</sequence>
<evidence type="ECO:0000313" key="3">
    <source>
        <dbReference type="Proteomes" id="UP001589575"/>
    </source>
</evidence>
<protein>
    <submittedName>
        <fullName evidence="2">Uncharacterized protein</fullName>
    </submittedName>
</protein>
<reference evidence="2 3" key="1">
    <citation type="submission" date="2024-09" db="EMBL/GenBank/DDBJ databases">
        <authorList>
            <person name="Sun Q."/>
            <person name="Mori K."/>
        </authorList>
    </citation>
    <scope>NUCLEOTIDE SEQUENCE [LARGE SCALE GENOMIC DNA]</scope>
    <source>
        <strain evidence="2 3">CCM 7609</strain>
    </source>
</reference>
<name>A0ABV5G5Z6_9MICC</name>
<evidence type="ECO:0000313" key="2">
    <source>
        <dbReference type="EMBL" id="MFB9074367.1"/>
    </source>
</evidence>
<comment type="caution">
    <text evidence="2">The sequence shown here is derived from an EMBL/GenBank/DDBJ whole genome shotgun (WGS) entry which is preliminary data.</text>
</comment>
<feature type="region of interest" description="Disordered" evidence="1">
    <location>
        <begin position="1"/>
        <end position="41"/>
    </location>
</feature>
<feature type="compositionally biased region" description="Basic residues" evidence="1">
    <location>
        <begin position="1"/>
        <end position="13"/>
    </location>
</feature>
<accession>A0ABV5G5Z6</accession>
<keyword evidence="3" id="KW-1185">Reference proteome</keyword>
<gene>
    <name evidence="2" type="ORF">ACFFX0_25505</name>
</gene>
<proteinExistence type="predicted"/>
<organism evidence="2 3">
    <name type="scientific">Citricoccus parietis</name>
    <dbReference type="NCBI Taxonomy" id="592307"/>
    <lineage>
        <taxon>Bacteria</taxon>
        <taxon>Bacillati</taxon>
        <taxon>Actinomycetota</taxon>
        <taxon>Actinomycetes</taxon>
        <taxon>Micrococcales</taxon>
        <taxon>Micrococcaceae</taxon>
        <taxon>Citricoccus</taxon>
    </lineage>
</organism>